<organism evidence="3">
    <name type="scientific">Phytophthora nicotianae</name>
    <name type="common">Potato buckeye rot agent</name>
    <name type="synonym">Phytophthora parasitica</name>
    <dbReference type="NCBI Taxonomy" id="4792"/>
    <lineage>
        <taxon>Eukaryota</taxon>
        <taxon>Sar</taxon>
        <taxon>Stramenopiles</taxon>
        <taxon>Oomycota</taxon>
        <taxon>Peronosporomycetes</taxon>
        <taxon>Peronosporales</taxon>
        <taxon>Peronosporaceae</taxon>
        <taxon>Phytophthora</taxon>
    </lineage>
</organism>
<keyword evidence="1" id="KW-0175">Coiled coil</keyword>
<evidence type="ECO:0000256" key="1">
    <source>
        <dbReference type="SAM" id="Coils"/>
    </source>
</evidence>
<proteinExistence type="predicted"/>
<dbReference type="Proteomes" id="UP000053236">
    <property type="component" value="Unassembled WGS sequence"/>
</dbReference>
<evidence type="ECO:0000313" key="3">
    <source>
        <dbReference type="EMBL" id="ETK72590.1"/>
    </source>
</evidence>
<sequence length="288" mass="33935">MAEADEDASTMEEELERWTAHDCSAFRYARSPDEMKRLFERFRATRGKLVTVTPTVTIRSLDRAWTAFVKHWNLDGREAFELILQRREADHARLSVASRRCYVAHLDDGYPRCREQGFSRPHREEWRRFLGAMPVIEVEREVVGRYQPVLDEARRGRRQCPRRDPSPVRMWTRTPPLSPVRQQGGPQGAPSYPAWGLASAPSNAAGWKSRWRCGERRELWVQHEGPRASEYDRRYSNLSRCIHERCRTVALESPVELRRLVQHVGELERESQDLRHRLRCQHDEPRSR</sequence>
<protein>
    <submittedName>
        <fullName evidence="3">Uncharacterized protein</fullName>
    </submittedName>
</protein>
<dbReference type="VEuPathDB" id="FungiDB:PPTG_01738"/>
<accession>W2FRB3</accession>
<evidence type="ECO:0000256" key="2">
    <source>
        <dbReference type="SAM" id="MobiDB-lite"/>
    </source>
</evidence>
<reference evidence="3" key="1">
    <citation type="submission" date="2013-11" db="EMBL/GenBank/DDBJ databases">
        <title>The Genome Sequence of Phytophthora parasitica CJ02B3.</title>
        <authorList>
            <consortium name="The Broad Institute Genomics Platform"/>
            <person name="Russ C."/>
            <person name="Tyler B."/>
            <person name="Panabieres F."/>
            <person name="Shan W."/>
            <person name="Tripathy S."/>
            <person name="Grunwald N."/>
            <person name="Machado M."/>
            <person name="Johnson C.S."/>
            <person name="Arredondo F."/>
            <person name="Hong C."/>
            <person name="Coffey M."/>
            <person name="Young S.K."/>
            <person name="Zeng Q."/>
            <person name="Gargeya S."/>
            <person name="Fitzgerald M."/>
            <person name="Abouelleil A."/>
            <person name="Alvarado L."/>
            <person name="Chapman S.B."/>
            <person name="Gainer-Dewar J."/>
            <person name="Goldberg J."/>
            <person name="Griggs A."/>
            <person name="Gujja S."/>
            <person name="Hansen M."/>
            <person name="Howarth C."/>
            <person name="Imamovic A."/>
            <person name="Ireland A."/>
            <person name="Larimer J."/>
            <person name="McCowan C."/>
            <person name="Murphy C."/>
            <person name="Pearson M."/>
            <person name="Poon T.W."/>
            <person name="Priest M."/>
            <person name="Roberts A."/>
            <person name="Saif S."/>
            <person name="Shea T."/>
            <person name="Sykes S."/>
            <person name="Wortman J."/>
            <person name="Nusbaum C."/>
            <person name="Birren B."/>
        </authorList>
    </citation>
    <scope>NUCLEOTIDE SEQUENCE [LARGE SCALE GENOMIC DNA]</scope>
    <source>
        <strain evidence="3">CJ02B3</strain>
    </source>
</reference>
<gene>
    <name evidence="3" type="ORF">L915_20316</name>
</gene>
<name>W2FRB3_PHYNI</name>
<feature type="region of interest" description="Disordered" evidence="2">
    <location>
        <begin position="156"/>
        <end position="189"/>
    </location>
</feature>
<dbReference type="EMBL" id="KI689537">
    <property type="protein sequence ID" value="ETK72590.1"/>
    <property type="molecule type" value="Genomic_DNA"/>
</dbReference>
<feature type="non-terminal residue" evidence="3">
    <location>
        <position position="288"/>
    </location>
</feature>
<feature type="coiled-coil region" evidence="1">
    <location>
        <begin position="257"/>
        <end position="284"/>
    </location>
</feature>
<dbReference type="AlphaFoldDB" id="W2FRB3"/>